<keyword evidence="1" id="KW-0732">Signal</keyword>
<dbReference type="InterPro" id="IPR025665">
    <property type="entry name" value="Beta-barrel_OMP_2"/>
</dbReference>
<dbReference type="Proteomes" id="UP001207228">
    <property type="component" value="Unassembled WGS sequence"/>
</dbReference>
<sequence length="222" mass="24078">MNKFLIVLGAMFALGSTVSFAQSNNLSIGIEGGVNHSSLRGNDHDSQLVRDPGIGFTAGVSFTYGITDALSLHSGLLYERKSTRFKLHYVDPTGTTPSTTKAHSNFDYLVLPVLARVTYGNKAKFYINAGPYLGYLIQQVDKAKAVSSTTFSNIEHYNRLDLGLTAGLGAGMPINNNSMLTLELRQNLGLYNISKASESVNSDMKTRSTNLLLGIAYTIKNQ</sequence>
<organism evidence="3 4">
    <name type="scientific">Pontibacter anaerobius</name>
    <dbReference type="NCBI Taxonomy" id="2993940"/>
    <lineage>
        <taxon>Bacteria</taxon>
        <taxon>Pseudomonadati</taxon>
        <taxon>Bacteroidota</taxon>
        <taxon>Cytophagia</taxon>
        <taxon>Cytophagales</taxon>
        <taxon>Hymenobacteraceae</taxon>
        <taxon>Pontibacter</taxon>
    </lineage>
</organism>
<dbReference type="SUPFAM" id="SSF56925">
    <property type="entry name" value="OMPA-like"/>
    <property type="match status" value="1"/>
</dbReference>
<dbReference type="RefSeq" id="WP_266050590.1">
    <property type="nucleotide sequence ID" value="NZ_JAPFQO010000001.1"/>
</dbReference>
<comment type="caution">
    <text evidence="3">The sequence shown here is derived from an EMBL/GenBank/DDBJ whole genome shotgun (WGS) entry which is preliminary data.</text>
</comment>
<feature type="signal peptide" evidence="1">
    <location>
        <begin position="1"/>
        <end position="21"/>
    </location>
</feature>
<proteinExistence type="predicted"/>
<accession>A0ABT3RAS4</accession>
<name>A0ABT3RAS4_9BACT</name>
<dbReference type="Pfam" id="PF13568">
    <property type="entry name" value="OMP_b-brl_2"/>
    <property type="match status" value="1"/>
</dbReference>
<evidence type="ECO:0000313" key="4">
    <source>
        <dbReference type="Proteomes" id="UP001207228"/>
    </source>
</evidence>
<evidence type="ECO:0000313" key="3">
    <source>
        <dbReference type="EMBL" id="MCX2738531.1"/>
    </source>
</evidence>
<keyword evidence="4" id="KW-1185">Reference proteome</keyword>
<feature type="chain" id="PRO_5045799911" evidence="1">
    <location>
        <begin position="22"/>
        <end position="222"/>
    </location>
</feature>
<dbReference type="InterPro" id="IPR011250">
    <property type="entry name" value="OMP/PagP_B-barrel"/>
</dbReference>
<reference evidence="3 4" key="1">
    <citation type="submission" date="2022-11" db="EMBL/GenBank/DDBJ databases">
        <title>The characterization of three novel Bacteroidetes species and genomic analysis of their roles in tidal elemental geochemical cycles.</title>
        <authorList>
            <person name="Ma K.-J."/>
        </authorList>
    </citation>
    <scope>NUCLEOTIDE SEQUENCE [LARGE SCALE GENOMIC DNA]</scope>
    <source>
        <strain evidence="3 4">M82</strain>
    </source>
</reference>
<evidence type="ECO:0000259" key="2">
    <source>
        <dbReference type="Pfam" id="PF13568"/>
    </source>
</evidence>
<dbReference type="EMBL" id="JAPFQO010000001">
    <property type="protein sequence ID" value="MCX2738531.1"/>
    <property type="molecule type" value="Genomic_DNA"/>
</dbReference>
<dbReference type="Gene3D" id="2.40.160.20">
    <property type="match status" value="1"/>
</dbReference>
<protein>
    <submittedName>
        <fullName evidence="3">Porin family protein</fullName>
    </submittedName>
</protein>
<feature type="domain" description="Outer membrane protein beta-barrel" evidence="2">
    <location>
        <begin position="20"/>
        <end position="193"/>
    </location>
</feature>
<gene>
    <name evidence="3" type="ORF">OO017_01115</name>
</gene>
<evidence type="ECO:0000256" key="1">
    <source>
        <dbReference type="SAM" id="SignalP"/>
    </source>
</evidence>